<gene>
    <name evidence="2" type="ORF">BDA99DRAFT_517535</name>
</gene>
<protein>
    <recommendedName>
        <fullName evidence="4">Wax synthase domain-containing protein</fullName>
    </recommendedName>
</protein>
<reference evidence="2" key="1">
    <citation type="journal article" date="2022" name="IScience">
        <title>Evolution of zygomycete secretomes and the origins of terrestrial fungal ecologies.</title>
        <authorList>
            <person name="Chang Y."/>
            <person name="Wang Y."/>
            <person name="Mondo S."/>
            <person name="Ahrendt S."/>
            <person name="Andreopoulos W."/>
            <person name="Barry K."/>
            <person name="Beard J."/>
            <person name="Benny G.L."/>
            <person name="Blankenship S."/>
            <person name="Bonito G."/>
            <person name="Cuomo C."/>
            <person name="Desiro A."/>
            <person name="Gervers K.A."/>
            <person name="Hundley H."/>
            <person name="Kuo A."/>
            <person name="LaButti K."/>
            <person name="Lang B.F."/>
            <person name="Lipzen A."/>
            <person name="O'Donnell K."/>
            <person name="Pangilinan J."/>
            <person name="Reynolds N."/>
            <person name="Sandor L."/>
            <person name="Smith M.E."/>
            <person name="Tsang A."/>
            <person name="Grigoriev I.V."/>
            <person name="Stajich J.E."/>
            <person name="Spatafora J.W."/>
        </authorList>
    </citation>
    <scope>NUCLEOTIDE SEQUENCE</scope>
    <source>
        <strain evidence="2">RSA 2281</strain>
    </source>
</reference>
<evidence type="ECO:0000256" key="1">
    <source>
        <dbReference type="SAM" id="Phobius"/>
    </source>
</evidence>
<evidence type="ECO:0000313" key="2">
    <source>
        <dbReference type="EMBL" id="KAI9255754.1"/>
    </source>
</evidence>
<comment type="caution">
    <text evidence="2">The sequence shown here is derived from an EMBL/GenBank/DDBJ whole genome shotgun (WGS) entry which is preliminary data.</text>
</comment>
<keyword evidence="1" id="KW-0472">Membrane</keyword>
<organism evidence="2 3">
    <name type="scientific">Phascolomyces articulosus</name>
    <dbReference type="NCBI Taxonomy" id="60185"/>
    <lineage>
        <taxon>Eukaryota</taxon>
        <taxon>Fungi</taxon>
        <taxon>Fungi incertae sedis</taxon>
        <taxon>Mucoromycota</taxon>
        <taxon>Mucoromycotina</taxon>
        <taxon>Mucoromycetes</taxon>
        <taxon>Mucorales</taxon>
        <taxon>Lichtheimiaceae</taxon>
        <taxon>Phascolomyces</taxon>
    </lineage>
</organism>
<dbReference type="PANTHER" id="PTHR31595:SF57">
    <property type="entry name" value="OS04G0481900 PROTEIN"/>
    <property type="match status" value="1"/>
</dbReference>
<keyword evidence="1" id="KW-1133">Transmembrane helix</keyword>
<reference evidence="2" key="2">
    <citation type="submission" date="2023-02" db="EMBL/GenBank/DDBJ databases">
        <authorList>
            <consortium name="DOE Joint Genome Institute"/>
            <person name="Mondo S.J."/>
            <person name="Chang Y."/>
            <person name="Wang Y."/>
            <person name="Ahrendt S."/>
            <person name="Andreopoulos W."/>
            <person name="Barry K."/>
            <person name="Beard J."/>
            <person name="Benny G.L."/>
            <person name="Blankenship S."/>
            <person name="Bonito G."/>
            <person name="Cuomo C."/>
            <person name="Desiro A."/>
            <person name="Gervers K.A."/>
            <person name="Hundley H."/>
            <person name="Kuo A."/>
            <person name="LaButti K."/>
            <person name="Lang B.F."/>
            <person name="Lipzen A."/>
            <person name="O'Donnell K."/>
            <person name="Pangilinan J."/>
            <person name="Reynolds N."/>
            <person name="Sandor L."/>
            <person name="Smith M.W."/>
            <person name="Tsang A."/>
            <person name="Grigoriev I.V."/>
            <person name="Stajich J.E."/>
            <person name="Spatafora J.W."/>
        </authorList>
    </citation>
    <scope>NUCLEOTIDE SEQUENCE</scope>
    <source>
        <strain evidence="2">RSA 2281</strain>
    </source>
</reference>
<name>A0AAD5JV73_9FUNG</name>
<keyword evidence="1" id="KW-0812">Transmembrane</keyword>
<evidence type="ECO:0000313" key="3">
    <source>
        <dbReference type="Proteomes" id="UP001209540"/>
    </source>
</evidence>
<keyword evidence="3" id="KW-1185">Reference proteome</keyword>
<dbReference type="Proteomes" id="UP001209540">
    <property type="component" value="Unassembled WGS sequence"/>
</dbReference>
<feature type="transmembrane region" description="Helical" evidence="1">
    <location>
        <begin position="12"/>
        <end position="33"/>
    </location>
</feature>
<evidence type="ECO:0008006" key="4">
    <source>
        <dbReference type="Google" id="ProtNLM"/>
    </source>
</evidence>
<dbReference type="InterPro" id="IPR044851">
    <property type="entry name" value="Wax_synthase"/>
</dbReference>
<feature type="transmembrane region" description="Helical" evidence="1">
    <location>
        <begin position="72"/>
        <end position="90"/>
    </location>
</feature>
<dbReference type="GO" id="GO:0006629">
    <property type="term" value="P:lipid metabolic process"/>
    <property type="evidence" value="ECO:0007669"/>
    <property type="project" value="InterPro"/>
</dbReference>
<proteinExistence type="predicted"/>
<dbReference type="PANTHER" id="PTHR31595">
    <property type="entry name" value="LONG-CHAIN-ALCOHOL O-FATTY-ACYLTRANSFERASE 3-RELATED"/>
    <property type="match status" value="1"/>
</dbReference>
<dbReference type="GO" id="GO:0008374">
    <property type="term" value="F:O-acyltransferase activity"/>
    <property type="evidence" value="ECO:0007669"/>
    <property type="project" value="InterPro"/>
</dbReference>
<feature type="transmembrane region" description="Helical" evidence="1">
    <location>
        <begin position="45"/>
        <end position="66"/>
    </location>
</feature>
<dbReference type="EMBL" id="JAIXMP010000022">
    <property type="protein sequence ID" value="KAI9255754.1"/>
    <property type="molecule type" value="Genomic_DNA"/>
</dbReference>
<sequence>MFPKNKQVGRALGTLGVFLISGLMHDYILAAMFGYSEYLNRPGIAWFQTMFFLLQGIATIISGQGIFRTPSILGGILTWIFILYTCPLFIEPYLRIGLHHDASIPGYPQSMDPYLVVVCPYGPKMGV</sequence>
<dbReference type="AlphaFoldDB" id="A0AAD5JV73"/>
<accession>A0AAD5JV73</accession>